<dbReference type="Pfam" id="PF00394">
    <property type="entry name" value="Cu-oxidase"/>
    <property type="match status" value="1"/>
</dbReference>
<dbReference type="InterPro" id="IPR045087">
    <property type="entry name" value="Cu-oxidase_fam"/>
</dbReference>
<dbReference type="InterPro" id="IPR001117">
    <property type="entry name" value="Cu-oxidase_2nd"/>
</dbReference>
<dbReference type="PANTHER" id="PTHR11709">
    <property type="entry name" value="MULTI-COPPER OXIDASE"/>
    <property type="match status" value="1"/>
</dbReference>
<evidence type="ECO:0000259" key="5">
    <source>
        <dbReference type="Pfam" id="PF07731"/>
    </source>
</evidence>
<dbReference type="AlphaFoldDB" id="A0A7G1I2D5"/>
<keyword evidence="3" id="KW-0186">Copper</keyword>
<dbReference type="InterPro" id="IPR008972">
    <property type="entry name" value="Cupredoxin"/>
</dbReference>
<accession>A0A7G1I2D5</accession>
<proteinExistence type="predicted"/>
<name>A0A7G1I2D5_MYCKA</name>
<dbReference type="CDD" id="cd13908">
    <property type="entry name" value="CuRO_3_MCO_like_2"/>
    <property type="match status" value="1"/>
</dbReference>
<evidence type="ECO:0000259" key="4">
    <source>
        <dbReference type="Pfam" id="PF00394"/>
    </source>
</evidence>
<evidence type="ECO:0000256" key="2">
    <source>
        <dbReference type="ARBA" id="ARBA00023002"/>
    </source>
</evidence>
<dbReference type="InterPro" id="IPR011706">
    <property type="entry name" value="Cu-oxidase_C"/>
</dbReference>
<reference evidence="6 7" key="1">
    <citation type="submission" date="2020-07" db="EMBL/GenBank/DDBJ databases">
        <title>Mycobacterium kansasii (former subtype) with zoonotic potential isolated from diseased indoor pet cat, Japan.</title>
        <authorList>
            <person name="Fukano H."/>
            <person name="Terazono T."/>
            <person name="Hoshino Y."/>
        </authorList>
    </citation>
    <scope>NUCLEOTIDE SEQUENCE [LARGE SCALE GENOMIC DNA]</scope>
    <source>
        <strain evidence="6 7">Kuro-I</strain>
    </source>
</reference>
<evidence type="ECO:0008006" key="8">
    <source>
        <dbReference type="Google" id="ProtNLM"/>
    </source>
</evidence>
<dbReference type="GO" id="GO:0005507">
    <property type="term" value="F:copper ion binding"/>
    <property type="evidence" value="ECO:0007669"/>
    <property type="project" value="InterPro"/>
</dbReference>
<evidence type="ECO:0000313" key="6">
    <source>
        <dbReference type="EMBL" id="BCI85200.1"/>
    </source>
</evidence>
<feature type="domain" description="Plastocyanin-like" evidence="4">
    <location>
        <begin position="2"/>
        <end position="62"/>
    </location>
</feature>
<sequence length="237" mass="25953">MLHVLNGSATENRSLALPGHTFTVVALDGNPVPKPVAVPVLWLGAAERVSAIVEMNHPGVWILGDLSDEDRQAGMGTVVEYAGRTGEPQWATPPEFAWDYRVFGSGGTAPAADQVIDLLIEKRNAAGDGFNIWTINGEAYAMDTKQPVLDVASGRRYRLRFRNATDDIHPMHLHRHTFEITHVAGTPTAGVRKDVAMLGGYQIMEVDFTADQPGLSLLHCHQQIHMDFGFMTLLRCS</sequence>
<organism evidence="6 7">
    <name type="scientific">Mycobacterium kansasii</name>
    <dbReference type="NCBI Taxonomy" id="1768"/>
    <lineage>
        <taxon>Bacteria</taxon>
        <taxon>Bacillati</taxon>
        <taxon>Actinomycetota</taxon>
        <taxon>Actinomycetes</taxon>
        <taxon>Mycobacteriales</taxon>
        <taxon>Mycobacteriaceae</taxon>
        <taxon>Mycobacterium</taxon>
    </lineage>
</organism>
<dbReference type="Proteomes" id="UP000516380">
    <property type="component" value="Chromosome"/>
</dbReference>
<dbReference type="EMBL" id="AP023343">
    <property type="protein sequence ID" value="BCI85200.1"/>
    <property type="molecule type" value="Genomic_DNA"/>
</dbReference>
<keyword evidence="1" id="KW-0479">Metal-binding</keyword>
<dbReference type="GO" id="GO:0016491">
    <property type="term" value="F:oxidoreductase activity"/>
    <property type="evidence" value="ECO:0007669"/>
    <property type="project" value="UniProtKB-KW"/>
</dbReference>
<gene>
    <name evidence="6" type="ORF">NIIDMKKI_04060</name>
</gene>
<evidence type="ECO:0000256" key="1">
    <source>
        <dbReference type="ARBA" id="ARBA00022723"/>
    </source>
</evidence>
<dbReference type="Pfam" id="PF07731">
    <property type="entry name" value="Cu-oxidase_2"/>
    <property type="match status" value="1"/>
</dbReference>
<dbReference type="PANTHER" id="PTHR11709:SF394">
    <property type="entry name" value="FI03373P-RELATED"/>
    <property type="match status" value="1"/>
</dbReference>
<keyword evidence="2" id="KW-0560">Oxidoreductase</keyword>
<keyword evidence="7" id="KW-1185">Reference proteome</keyword>
<dbReference type="SUPFAM" id="SSF49503">
    <property type="entry name" value="Cupredoxins"/>
    <property type="match status" value="2"/>
</dbReference>
<evidence type="ECO:0000256" key="3">
    <source>
        <dbReference type="ARBA" id="ARBA00023008"/>
    </source>
</evidence>
<dbReference type="Gene3D" id="2.60.40.420">
    <property type="entry name" value="Cupredoxins - blue copper proteins"/>
    <property type="match status" value="2"/>
</dbReference>
<feature type="domain" description="Plastocyanin-like" evidence="5">
    <location>
        <begin position="131"/>
        <end position="232"/>
    </location>
</feature>
<protein>
    <recommendedName>
        <fullName evidence="8">Multicopper oxidase family protein</fullName>
    </recommendedName>
</protein>
<evidence type="ECO:0000313" key="7">
    <source>
        <dbReference type="Proteomes" id="UP000516380"/>
    </source>
</evidence>